<gene>
    <name evidence="3" type="ORF">KOR42_11820</name>
</gene>
<protein>
    <recommendedName>
        <fullName evidence="2">HIT domain-containing protein</fullName>
    </recommendedName>
</protein>
<dbReference type="InterPro" id="IPR048068">
    <property type="entry name" value="LarA-like"/>
</dbReference>
<dbReference type="AlphaFoldDB" id="A0A5C5X6P5"/>
<evidence type="ECO:0000256" key="1">
    <source>
        <dbReference type="PROSITE-ProRule" id="PRU00464"/>
    </source>
</evidence>
<accession>A0A5C5X6P5</accession>
<evidence type="ECO:0000313" key="4">
    <source>
        <dbReference type="Proteomes" id="UP000317243"/>
    </source>
</evidence>
<comment type="caution">
    <text evidence="1">Lacks conserved residue(s) required for the propagation of feature annotation.</text>
</comment>
<dbReference type="InterPro" id="IPR018657">
    <property type="entry name" value="LarA-like_N"/>
</dbReference>
<dbReference type="Proteomes" id="UP000317243">
    <property type="component" value="Unassembled WGS sequence"/>
</dbReference>
<dbReference type="InterPro" id="IPR011146">
    <property type="entry name" value="HIT-like"/>
</dbReference>
<dbReference type="RefSeq" id="WP_197440892.1">
    <property type="nucleotide sequence ID" value="NZ_SIHI01000001.1"/>
</dbReference>
<name>A0A5C5X6P5_9PLAN</name>
<organism evidence="3 4">
    <name type="scientific">Thalassoglobus neptunius</name>
    <dbReference type="NCBI Taxonomy" id="1938619"/>
    <lineage>
        <taxon>Bacteria</taxon>
        <taxon>Pseudomonadati</taxon>
        <taxon>Planctomycetota</taxon>
        <taxon>Planctomycetia</taxon>
        <taxon>Planctomycetales</taxon>
        <taxon>Planctomycetaceae</taxon>
        <taxon>Thalassoglobus</taxon>
    </lineage>
</organism>
<dbReference type="PANTHER" id="PTHR33171:SF17">
    <property type="entry name" value="LARA-LIKE N-TERMINAL DOMAIN-CONTAINING PROTEIN"/>
    <property type="match status" value="1"/>
</dbReference>
<dbReference type="Gene3D" id="3.90.226.30">
    <property type="match status" value="1"/>
</dbReference>
<reference evidence="3 4" key="1">
    <citation type="submission" date="2019-02" db="EMBL/GenBank/DDBJ databases">
        <title>Deep-cultivation of Planctomycetes and their phenomic and genomic characterization uncovers novel biology.</title>
        <authorList>
            <person name="Wiegand S."/>
            <person name="Jogler M."/>
            <person name="Boedeker C."/>
            <person name="Pinto D."/>
            <person name="Vollmers J."/>
            <person name="Rivas-Marin E."/>
            <person name="Kohn T."/>
            <person name="Peeters S.H."/>
            <person name="Heuer A."/>
            <person name="Rast P."/>
            <person name="Oberbeckmann S."/>
            <person name="Bunk B."/>
            <person name="Jeske O."/>
            <person name="Meyerdierks A."/>
            <person name="Storesund J.E."/>
            <person name="Kallscheuer N."/>
            <person name="Luecker S."/>
            <person name="Lage O.M."/>
            <person name="Pohl T."/>
            <person name="Merkel B.J."/>
            <person name="Hornburger P."/>
            <person name="Mueller R.-W."/>
            <person name="Bruemmer F."/>
            <person name="Labrenz M."/>
            <person name="Spormann A.M."/>
            <person name="Op Den Camp H."/>
            <person name="Overmann J."/>
            <person name="Amann R."/>
            <person name="Jetten M.S.M."/>
            <person name="Mascher T."/>
            <person name="Medema M.H."/>
            <person name="Devos D.P."/>
            <person name="Kaster A.-K."/>
            <person name="Ovreas L."/>
            <person name="Rohde M."/>
            <person name="Galperin M.Y."/>
            <person name="Jogler C."/>
        </authorList>
    </citation>
    <scope>NUCLEOTIDE SEQUENCE [LARGE SCALE GENOMIC DNA]</scope>
    <source>
        <strain evidence="3 4">KOR42</strain>
    </source>
</reference>
<dbReference type="InterPro" id="IPR043166">
    <property type="entry name" value="LarA-like_C"/>
</dbReference>
<proteinExistence type="predicted"/>
<dbReference type="PANTHER" id="PTHR33171">
    <property type="entry name" value="LAR_N DOMAIN-CONTAINING PROTEIN"/>
    <property type="match status" value="1"/>
</dbReference>
<sequence>MHLHFLPRPDVGDVASAIRDALANPIDFPTVQKACVPGDKVLIALDPETPRADAIIAILWKELSKSGVLPEDVTILQAAARSGLEVNDPRVLLAPDPRSKIEWVRHDPQSEEDIAYLASSTGGQRIYLASRIVHSDFVIAVGVAGFDPLMGFRGESGVLYPALSNSEAIEQAVGQGHDELTPQDQRPLRQLADEVGWLLGMQFVVSVIPGHGDAIQAVFAGASDAVARTARKELFETCVVELDQRVEMVLIAIESGPAGQDWDQVAEAVNSARRIVDREGRIVVLTQLDQKLTEAIEVMRQARTPEEAVQVLESNRPKGYQTAIQLAKVADWANVYLRSELPSHVVEELFMIPLESDEEVQKLIQSDDSIAVIESAQKVFTICQ</sequence>
<dbReference type="Pfam" id="PF09861">
    <property type="entry name" value="Lar_N"/>
    <property type="match status" value="1"/>
</dbReference>
<keyword evidence="4" id="KW-1185">Reference proteome</keyword>
<dbReference type="EMBL" id="SIHI01000001">
    <property type="protein sequence ID" value="TWT57815.1"/>
    <property type="molecule type" value="Genomic_DNA"/>
</dbReference>
<evidence type="ECO:0000259" key="2">
    <source>
        <dbReference type="PROSITE" id="PS51084"/>
    </source>
</evidence>
<feature type="domain" description="HIT" evidence="2">
    <location>
        <begin position="1"/>
        <end position="16"/>
    </location>
</feature>
<dbReference type="GO" id="GO:0050043">
    <property type="term" value="F:lactate racemase activity"/>
    <property type="evidence" value="ECO:0007669"/>
    <property type="project" value="InterPro"/>
</dbReference>
<dbReference type="PROSITE" id="PS51084">
    <property type="entry name" value="HIT_2"/>
    <property type="match status" value="1"/>
</dbReference>
<evidence type="ECO:0000313" key="3">
    <source>
        <dbReference type="EMBL" id="TWT57815.1"/>
    </source>
</evidence>
<comment type="caution">
    <text evidence="3">The sequence shown here is derived from an EMBL/GenBank/DDBJ whole genome shotgun (WGS) entry which is preliminary data.</text>
</comment>
<dbReference type="Gene3D" id="3.40.50.11440">
    <property type="match status" value="1"/>
</dbReference>